<protein>
    <submittedName>
        <fullName evidence="4">Cucumber peeling cupredoxin-like</fullName>
    </submittedName>
</protein>
<evidence type="ECO:0000259" key="2">
    <source>
        <dbReference type="Pfam" id="PF02298"/>
    </source>
</evidence>
<feature type="compositionally biased region" description="Low complexity" evidence="1">
    <location>
        <begin position="155"/>
        <end position="189"/>
    </location>
</feature>
<name>A0ABM4A385_ZIZJJ</name>
<feature type="domain" description="Phytocyanin" evidence="2">
    <location>
        <begin position="41"/>
        <end position="127"/>
    </location>
</feature>
<organism evidence="3 4">
    <name type="scientific">Ziziphus jujuba</name>
    <name type="common">Chinese jujube</name>
    <name type="synonym">Ziziphus sativa</name>
    <dbReference type="NCBI Taxonomy" id="326968"/>
    <lineage>
        <taxon>Eukaryota</taxon>
        <taxon>Viridiplantae</taxon>
        <taxon>Streptophyta</taxon>
        <taxon>Embryophyta</taxon>
        <taxon>Tracheophyta</taxon>
        <taxon>Spermatophyta</taxon>
        <taxon>Magnoliopsida</taxon>
        <taxon>eudicotyledons</taxon>
        <taxon>Gunneridae</taxon>
        <taxon>Pentapetalae</taxon>
        <taxon>rosids</taxon>
        <taxon>fabids</taxon>
        <taxon>Rosales</taxon>
        <taxon>Rhamnaceae</taxon>
        <taxon>Paliureae</taxon>
        <taxon>Ziziphus</taxon>
    </lineage>
</organism>
<dbReference type="InterPro" id="IPR008972">
    <property type="entry name" value="Cupredoxin"/>
</dbReference>
<dbReference type="RefSeq" id="XP_060671192.1">
    <property type="nucleotide sequence ID" value="XM_060815209.1"/>
</dbReference>
<accession>A0ABM4A385</accession>
<sequence length="219" mass="22582">MERSMSKVLVSIGFIMAVFMQHCYYYVAAQTVHVVGDASGWTVPQNGAAFYQTWATNKKFVVGDILTFNFRTNAHDVLQVPKESYDRCSSDNPIGQTITTGPTNITIDSSANLFFICTVGDHCQGGQKLSIAVSASPPGASPPSGNTPAPPPPATTTAPPTAPSPTDACAPTPSSSPSPSSSTSSSGSSVPPPPPGSSSSALLAGVSLSFISVVMGFFF</sequence>
<dbReference type="InterPro" id="IPR003245">
    <property type="entry name" value="Phytocyanin_dom"/>
</dbReference>
<dbReference type="Proteomes" id="UP001652623">
    <property type="component" value="Chromosome 1"/>
</dbReference>
<dbReference type="PANTHER" id="PTHR33021">
    <property type="entry name" value="BLUE COPPER PROTEIN"/>
    <property type="match status" value="1"/>
</dbReference>
<feature type="region of interest" description="Disordered" evidence="1">
    <location>
        <begin position="134"/>
        <end position="201"/>
    </location>
</feature>
<dbReference type="SUPFAM" id="SSF49503">
    <property type="entry name" value="Cupredoxins"/>
    <property type="match status" value="1"/>
</dbReference>
<gene>
    <name evidence="4" type="primary">LOC132802528</name>
</gene>
<keyword evidence="3" id="KW-1185">Reference proteome</keyword>
<dbReference type="PANTHER" id="PTHR33021:SF189">
    <property type="entry name" value="CUCUMBER PEELING CUPREDOXIN-LIKE"/>
    <property type="match status" value="1"/>
</dbReference>
<evidence type="ECO:0000313" key="4">
    <source>
        <dbReference type="RefSeq" id="XP_060671192.1"/>
    </source>
</evidence>
<reference evidence="4" key="1">
    <citation type="submission" date="2025-08" db="UniProtKB">
        <authorList>
            <consortium name="RefSeq"/>
        </authorList>
    </citation>
    <scope>IDENTIFICATION</scope>
    <source>
        <tissue evidence="4">Seedling</tissue>
    </source>
</reference>
<dbReference type="Gene3D" id="2.60.40.420">
    <property type="entry name" value="Cupredoxins - blue copper proteins"/>
    <property type="match status" value="1"/>
</dbReference>
<dbReference type="Pfam" id="PF02298">
    <property type="entry name" value="Cu_bind_like"/>
    <property type="match status" value="1"/>
</dbReference>
<evidence type="ECO:0000313" key="3">
    <source>
        <dbReference type="Proteomes" id="UP001652623"/>
    </source>
</evidence>
<dbReference type="GeneID" id="132802528"/>
<dbReference type="InterPro" id="IPR039391">
    <property type="entry name" value="Phytocyanin-like"/>
</dbReference>
<proteinExistence type="predicted"/>
<evidence type="ECO:0000256" key="1">
    <source>
        <dbReference type="SAM" id="MobiDB-lite"/>
    </source>
</evidence>
<feature type="compositionally biased region" description="Low complexity" evidence="1">
    <location>
        <begin position="134"/>
        <end position="147"/>
    </location>
</feature>